<evidence type="ECO:0000313" key="1">
    <source>
        <dbReference type="EMBL" id="SVB43144.1"/>
    </source>
</evidence>
<organism evidence="1">
    <name type="scientific">marine metagenome</name>
    <dbReference type="NCBI Taxonomy" id="408172"/>
    <lineage>
        <taxon>unclassified sequences</taxon>
        <taxon>metagenomes</taxon>
        <taxon>ecological metagenomes</taxon>
    </lineage>
</organism>
<sequence>VQISTSGTGIAGLTPAMCGLGAAVLGCGSATAIRLTVAKRG</sequence>
<accession>A0A382DZ24</accession>
<feature type="non-terminal residue" evidence="1">
    <location>
        <position position="1"/>
    </location>
</feature>
<gene>
    <name evidence="1" type="ORF">METZ01_LOCUS195998</name>
</gene>
<proteinExistence type="predicted"/>
<dbReference type="AlphaFoldDB" id="A0A382DZ24"/>
<protein>
    <submittedName>
        <fullName evidence="1">Uncharacterized protein</fullName>
    </submittedName>
</protein>
<name>A0A382DZ24_9ZZZZ</name>
<dbReference type="EMBL" id="UINC01041618">
    <property type="protein sequence ID" value="SVB43144.1"/>
    <property type="molecule type" value="Genomic_DNA"/>
</dbReference>
<reference evidence="1" key="1">
    <citation type="submission" date="2018-05" db="EMBL/GenBank/DDBJ databases">
        <authorList>
            <person name="Lanie J.A."/>
            <person name="Ng W.-L."/>
            <person name="Kazmierczak K.M."/>
            <person name="Andrzejewski T.M."/>
            <person name="Davidsen T.M."/>
            <person name="Wayne K.J."/>
            <person name="Tettelin H."/>
            <person name="Glass J.I."/>
            <person name="Rusch D."/>
            <person name="Podicherti R."/>
            <person name="Tsui H.-C.T."/>
            <person name="Winkler M.E."/>
        </authorList>
    </citation>
    <scope>NUCLEOTIDE SEQUENCE</scope>
</reference>